<dbReference type="EMBL" id="NIRI02000042">
    <property type="protein sequence ID" value="KAG5452005.1"/>
    <property type="molecule type" value="Genomic_DNA"/>
</dbReference>
<proteinExistence type="predicted"/>
<organism evidence="1 2">
    <name type="scientific">Clonorchis sinensis</name>
    <name type="common">Chinese liver fluke</name>
    <dbReference type="NCBI Taxonomy" id="79923"/>
    <lineage>
        <taxon>Eukaryota</taxon>
        <taxon>Metazoa</taxon>
        <taxon>Spiralia</taxon>
        <taxon>Lophotrochozoa</taxon>
        <taxon>Platyhelminthes</taxon>
        <taxon>Trematoda</taxon>
        <taxon>Digenea</taxon>
        <taxon>Opisthorchiida</taxon>
        <taxon>Opisthorchiata</taxon>
        <taxon>Opisthorchiidae</taxon>
        <taxon>Clonorchis</taxon>
    </lineage>
</organism>
<reference evidence="1 2" key="2">
    <citation type="journal article" date="2021" name="Genomics">
        <title>High-quality reference genome for Clonorchis sinensis.</title>
        <authorList>
            <person name="Young N.D."/>
            <person name="Stroehlein A.J."/>
            <person name="Kinkar L."/>
            <person name="Wang T."/>
            <person name="Sohn W.M."/>
            <person name="Chang B.C.H."/>
            <person name="Kaur P."/>
            <person name="Weisz D."/>
            <person name="Dudchenko O."/>
            <person name="Aiden E.L."/>
            <person name="Korhonen P.K."/>
            <person name="Gasser R.B."/>
        </authorList>
    </citation>
    <scope>NUCLEOTIDE SEQUENCE [LARGE SCALE GENOMIC DNA]</scope>
    <source>
        <strain evidence="1">Cs-k2</strain>
    </source>
</reference>
<evidence type="ECO:0000313" key="2">
    <source>
        <dbReference type="Proteomes" id="UP000286415"/>
    </source>
</evidence>
<comment type="caution">
    <text evidence="1">The sequence shown here is derived from an EMBL/GenBank/DDBJ whole genome shotgun (WGS) entry which is preliminary data.</text>
</comment>
<reference evidence="1 2" key="1">
    <citation type="journal article" date="2018" name="Biotechnol. Adv.">
        <title>Improved genomic resources and new bioinformatic workflow for the carcinogenic parasite Clonorchis sinensis: Biotechnological implications.</title>
        <authorList>
            <person name="Wang D."/>
            <person name="Korhonen P.K."/>
            <person name="Gasser R.B."/>
            <person name="Young N.D."/>
        </authorList>
    </citation>
    <scope>NUCLEOTIDE SEQUENCE [LARGE SCALE GENOMIC DNA]</scope>
    <source>
        <strain evidence="1">Cs-k2</strain>
    </source>
</reference>
<feature type="non-terminal residue" evidence="1">
    <location>
        <position position="1"/>
    </location>
</feature>
<gene>
    <name evidence="1" type="ORF">CSKR_201568</name>
</gene>
<accession>A0A8T1MT22</accession>
<name>A0A8T1MT22_CLOSI</name>
<dbReference type="OrthoDB" id="6251008at2759"/>
<dbReference type="AlphaFoldDB" id="A0A8T1MT22"/>
<evidence type="ECO:0000313" key="1">
    <source>
        <dbReference type="EMBL" id="KAG5452005.1"/>
    </source>
</evidence>
<sequence>TFEGELRKIDLPAVSSRLSQMEKRFTKGLIITLFLMSLDSVTCIRVLGQLGNFRYAGEPTVYPDLPLEAAEQTDQSLPALWTTKRGHIRVGRGMAFKPGKTGLWYRR</sequence>
<keyword evidence="2" id="KW-1185">Reference proteome</keyword>
<protein>
    <submittedName>
        <fullName evidence="1">Uncharacterized protein</fullName>
    </submittedName>
</protein>
<dbReference type="Proteomes" id="UP000286415">
    <property type="component" value="Unassembled WGS sequence"/>
</dbReference>